<dbReference type="InterPro" id="IPR018223">
    <property type="entry name" value="Arginosuc_synth_CS"/>
</dbReference>
<dbReference type="Proteomes" id="UP000188181">
    <property type="component" value="Chromosome"/>
</dbReference>
<dbReference type="InterPro" id="IPR048268">
    <property type="entry name" value="Arginosuc_syn_C"/>
</dbReference>
<feature type="binding site" evidence="9">
    <location>
        <position position="276"/>
    </location>
    <ligand>
        <name>L-citrulline</name>
        <dbReference type="ChEBI" id="CHEBI:57743"/>
    </ligand>
</feature>
<dbReference type="RefSeq" id="WP_146682352.1">
    <property type="nucleotide sequence ID" value="NZ_CP019646.1"/>
</dbReference>
<feature type="binding site" evidence="9">
    <location>
        <position position="120"/>
    </location>
    <ligand>
        <name>L-aspartate</name>
        <dbReference type="ChEBI" id="CHEBI:29991"/>
    </ligand>
</feature>
<dbReference type="NCBIfam" id="NF001770">
    <property type="entry name" value="PRK00509.1"/>
    <property type="match status" value="1"/>
</dbReference>
<dbReference type="InterPro" id="IPR048267">
    <property type="entry name" value="Arginosuc_syn_N"/>
</dbReference>
<evidence type="ECO:0000256" key="3">
    <source>
        <dbReference type="ARBA" id="ARBA00012286"/>
    </source>
</evidence>
<keyword evidence="5 9" id="KW-0436">Ligase</keyword>
<feature type="region of interest" description="Disordered" evidence="10">
    <location>
        <begin position="403"/>
        <end position="422"/>
    </location>
</feature>
<evidence type="ECO:0000256" key="10">
    <source>
        <dbReference type="SAM" id="MobiDB-lite"/>
    </source>
</evidence>
<evidence type="ECO:0000313" key="13">
    <source>
        <dbReference type="EMBL" id="AQQ70058.1"/>
    </source>
</evidence>
<keyword evidence="9" id="KW-0963">Cytoplasm</keyword>
<dbReference type="InterPro" id="IPR023434">
    <property type="entry name" value="Arginosuc_synth_type_1_subfam"/>
</dbReference>
<evidence type="ECO:0000256" key="5">
    <source>
        <dbReference type="ARBA" id="ARBA00022598"/>
    </source>
</evidence>
<dbReference type="GO" id="GO:0005737">
    <property type="term" value="C:cytoplasm"/>
    <property type="evidence" value="ECO:0007669"/>
    <property type="project" value="UniProtKB-SubCell"/>
</dbReference>
<evidence type="ECO:0000259" key="12">
    <source>
        <dbReference type="Pfam" id="PF20979"/>
    </source>
</evidence>
<dbReference type="KEGG" id="pbas:SMSP2_00396"/>
<dbReference type="UniPathway" id="UPA00068">
    <property type="reaction ID" value="UER00113"/>
</dbReference>
<keyword evidence="8 9" id="KW-0067">ATP-binding</keyword>
<feature type="binding site" evidence="9">
    <location>
        <position position="128"/>
    </location>
    <ligand>
        <name>L-citrulline</name>
        <dbReference type="ChEBI" id="CHEBI:57743"/>
    </ligand>
</feature>
<feature type="binding site" evidence="9">
    <location>
        <begin position="10"/>
        <end position="18"/>
    </location>
    <ligand>
        <name>ATP</name>
        <dbReference type="ChEBI" id="CHEBI:30616"/>
    </ligand>
</feature>
<evidence type="ECO:0000259" key="11">
    <source>
        <dbReference type="Pfam" id="PF00764"/>
    </source>
</evidence>
<dbReference type="OrthoDB" id="9801641at2"/>
<dbReference type="InterPro" id="IPR001518">
    <property type="entry name" value="Arginosuc_synth"/>
</dbReference>
<reference evidence="14" key="1">
    <citation type="submission" date="2017-02" db="EMBL/GenBank/DDBJ databases">
        <title>Comparative genomics and description of representatives of a novel lineage of planctomycetes thriving in anoxic sediments.</title>
        <authorList>
            <person name="Spring S."/>
            <person name="Bunk B."/>
            <person name="Sproer C."/>
        </authorList>
    </citation>
    <scope>NUCLEOTIDE SEQUENCE [LARGE SCALE GENOMIC DNA]</scope>
    <source>
        <strain evidence="14">SM-Chi-D1</strain>
    </source>
</reference>
<feature type="binding site" evidence="9">
    <location>
        <position position="93"/>
    </location>
    <ligand>
        <name>L-citrulline</name>
        <dbReference type="ChEBI" id="CHEBI:57743"/>
    </ligand>
</feature>
<dbReference type="FunFam" id="3.40.50.620:FF:000019">
    <property type="entry name" value="Argininosuccinate synthase"/>
    <property type="match status" value="1"/>
</dbReference>
<dbReference type="STRING" id="1851148.SMSP2_00396"/>
<comment type="subunit">
    <text evidence="2 9">Homotetramer.</text>
</comment>
<feature type="binding site" evidence="9">
    <location>
        <position position="264"/>
    </location>
    <ligand>
        <name>L-citrulline</name>
        <dbReference type="ChEBI" id="CHEBI:57743"/>
    </ligand>
</feature>
<evidence type="ECO:0000256" key="4">
    <source>
        <dbReference type="ARBA" id="ARBA00022571"/>
    </source>
</evidence>
<dbReference type="Gene3D" id="3.90.1260.10">
    <property type="entry name" value="Argininosuccinate synthetase, chain A, domain 2"/>
    <property type="match status" value="1"/>
</dbReference>
<dbReference type="Gene3D" id="3.40.50.620">
    <property type="entry name" value="HUPs"/>
    <property type="match status" value="1"/>
</dbReference>
<sequence>MAKAEKIVLAYSGGLDTSVILPWLKETYGYDVVCYAAELGQGDELKGIQKKAMATGAVSCYVDDLRQEFVENFVWPLVKSGAVYENGYLLGTSIARPLIAQKQVEIAQKEGAVAVAHGATGKGNDQVRFELTFMSLDPSLKIIAPWKDPNFKLTSREAAIDYAKKHKIPIEQTKKKIYSRDRNLWHISHEGADLENPWNEPQDNLFVMSRPVSKAPAKPDYVEIDFEQGIPVKLNGKAMDGVKIIETLNEIGGLHGVGQVDLVENRLVGMKSRGVYETPGGTILMTAHEALETLCLDRETYHYKKQIALKYAQIVYNGQWFCPIREALDAFIDSTQKTVTGTVRVKLFKGRATAAGVKSPYSLYSEEIASFEMGAEYDQMDAIGFIRLFGLPMKVNGIVNRKTSKKKTAGKTKRKTAAKKTK</sequence>
<comment type="catalytic activity">
    <reaction evidence="9">
        <text>L-citrulline + L-aspartate + ATP = 2-(N(omega)-L-arginino)succinate + AMP + diphosphate + H(+)</text>
        <dbReference type="Rhea" id="RHEA:10932"/>
        <dbReference type="ChEBI" id="CHEBI:15378"/>
        <dbReference type="ChEBI" id="CHEBI:29991"/>
        <dbReference type="ChEBI" id="CHEBI:30616"/>
        <dbReference type="ChEBI" id="CHEBI:33019"/>
        <dbReference type="ChEBI" id="CHEBI:57472"/>
        <dbReference type="ChEBI" id="CHEBI:57743"/>
        <dbReference type="ChEBI" id="CHEBI:456215"/>
        <dbReference type="EC" id="6.3.4.5"/>
    </reaction>
</comment>
<evidence type="ECO:0000256" key="6">
    <source>
        <dbReference type="ARBA" id="ARBA00022605"/>
    </source>
</evidence>
<organism evidence="13 14">
    <name type="scientific">Limihaloglobus sulfuriphilus</name>
    <dbReference type="NCBI Taxonomy" id="1851148"/>
    <lineage>
        <taxon>Bacteria</taxon>
        <taxon>Pseudomonadati</taxon>
        <taxon>Planctomycetota</taxon>
        <taxon>Phycisphaerae</taxon>
        <taxon>Sedimentisphaerales</taxon>
        <taxon>Sedimentisphaeraceae</taxon>
        <taxon>Limihaloglobus</taxon>
    </lineage>
</organism>
<feature type="binding site" evidence="9">
    <location>
        <position position="37"/>
    </location>
    <ligand>
        <name>ATP</name>
        <dbReference type="ChEBI" id="CHEBI:30616"/>
    </ligand>
</feature>
<proteinExistence type="inferred from homology"/>
<keyword evidence="6 9" id="KW-0028">Amino-acid biosynthesis</keyword>
<comment type="pathway">
    <text evidence="1 9">Amino-acid biosynthesis; L-arginine biosynthesis; L-arginine from L-ornithine and carbamoyl phosphate: step 2/3.</text>
</comment>
<keyword evidence="14" id="KW-1185">Reference proteome</keyword>
<dbReference type="Pfam" id="PF20979">
    <property type="entry name" value="Arginosuc_syn_C"/>
    <property type="match status" value="1"/>
</dbReference>
<evidence type="ECO:0000256" key="2">
    <source>
        <dbReference type="ARBA" id="ARBA00011881"/>
    </source>
</evidence>
<accession>A0A1Q2MBZ2</accession>
<dbReference type="GO" id="GO:0000053">
    <property type="term" value="P:argininosuccinate metabolic process"/>
    <property type="evidence" value="ECO:0007669"/>
    <property type="project" value="TreeGrafter"/>
</dbReference>
<dbReference type="CDD" id="cd01999">
    <property type="entry name" value="ASS"/>
    <property type="match status" value="1"/>
</dbReference>
<keyword evidence="7 9" id="KW-0547">Nucleotide-binding</keyword>
<dbReference type="PANTHER" id="PTHR11587:SF2">
    <property type="entry name" value="ARGININOSUCCINATE SYNTHASE"/>
    <property type="match status" value="1"/>
</dbReference>
<dbReference type="InterPro" id="IPR024074">
    <property type="entry name" value="AS_cat/multimer_dom_body"/>
</dbReference>
<protein>
    <recommendedName>
        <fullName evidence="3 9">Argininosuccinate synthase</fullName>
        <ecNumber evidence="3 9">6.3.4.5</ecNumber>
    </recommendedName>
    <alternativeName>
        <fullName evidence="9">Citrulline--aspartate ligase</fullName>
    </alternativeName>
</protein>
<comment type="similarity">
    <text evidence="9">Belongs to the argininosuccinate synthase family. Type 1 subfamily.</text>
</comment>
<feature type="binding site" evidence="9">
    <location>
        <position position="188"/>
    </location>
    <ligand>
        <name>L-citrulline</name>
        <dbReference type="ChEBI" id="CHEBI:57743"/>
    </ligand>
</feature>
<dbReference type="EC" id="6.3.4.5" evidence="3 9"/>
<dbReference type="SUPFAM" id="SSF52402">
    <property type="entry name" value="Adenine nucleotide alpha hydrolases-like"/>
    <property type="match status" value="1"/>
</dbReference>
<dbReference type="GO" id="GO:0000050">
    <property type="term" value="P:urea cycle"/>
    <property type="evidence" value="ECO:0007669"/>
    <property type="project" value="TreeGrafter"/>
</dbReference>
<dbReference type="SUPFAM" id="SSF69864">
    <property type="entry name" value="Argininosuccinate synthetase, C-terminal domain"/>
    <property type="match status" value="1"/>
</dbReference>
<evidence type="ECO:0000256" key="9">
    <source>
        <dbReference type="HAMAP-Rule" id="MF_00005"/>
    </source>
</evidence>
<dbReference type="GO" id="GO:0006526">
    <property type="term" value="P:L-arginine biosynthetic process"/>
    <property type="evidence" value="ECO:0007669"/>
    <property type="project" value="UniProtKB-UniRule"/>
</dbReference>
<feature type="domain" description="Arginosuccinate synthase C-terminal" evidence="12">
    <location>
        <begin position="178"/>
        <end position="395"/>
    </location>
</feature>
<feature type="binding site" evidence="9">
    <location>
        <position position="124"/>
    </location>
    <ligand>
        <name>L-aspartate</name>
        <dbReference type="ChEBI" id="CHEBI:29991"/>
    </ligand>
</feature>
<dbReference type="PROSITE" id="PS00565">
    <property type="entry name" value="ARGININOSUCCIN_SYN_2"/>
    <property type="match status" value="1"/>
</dbReference>
<evidence type="ECO:0000256" key="8">
    <source>
        <dbReference type="ARBA" id="ARBA00022840"/>
    </source>
</evidence>
<dbReference type="GO" id="GO:0004055">
    <property type="term" value="F:argininosuccinate synthase activity"/>
    <property type="evidence" value="ECO:0007669"/>
    <property type="project" value="UniProtKB-UniRule"/>
</dbReference>
<dbReference type="PANTHER" id="PTHR11587">
    <property type="entry name" value="ARGININOSUCCINATE SYNTHASE"/>
    <property type="match status" value="1"/>
</dbReference>
<evidence type="ECO:0000256" key="7">
    <source>
        <dbReference type="ARBA" id="ARBA00022741"/>
    </source>
</evidence>
<dbReference type="EMBL" id="CP019646">
    <property type="protein sequence ID" value="AQQ70058.1"/>
    <property type="molecule type" value="Genomic_DNA"/>
</dbReference>
<dbReference type="Pfam" id="PF00764">
    <property type="entry name" value="Arginosuc_synth"/>
    <property type="match status" value="1"/>
</dbReference>
<feature type="binding site" evidence="9">
    <location>
        <position position="125"/>
    </location>
    <ligand>
        <name>L-aspartate</name>
        <dbReference type="ChEBI" id="CHEBI:29991"/>
    </ligand>
</feature>
<evidence type="ECO:0000313" key="14">
    <source>
        <dbReference type="Proteomes" id="UP000188181"/>
    </source>
</evidence>
<feature type="binding site" evidence="9">
    <location>
        <position position="124"/>
    </location>
    <ligand>
        <name>L-citrulline</name>
        <dbReference type="ChEBI" id="CHEBI:57743"/>
    </ligand>
</feature>
<dbReference type="FunFam" id="3.90.1260.10:FF:000007">
    <property type="entry name" value="Argininosuccinate synthase"/>
    <property type="match status" value="1"/>
</dbReference>
<feature type="binding site" evidence="9">
    <location>
        <position position="179"/>
    </location>
    <ligand>
        <name>L-citrulline</name>
        <dbReference type="ChEBI" id="CHEBI:57743"/>
    </ligand>
</feature>
<dbReference type="GO" id="GO:0005524">
    <property type="term" value="F:ATP binding"/>
    <property type="evidence" value="ECO:0007669"/>
    <property type="project" value="UniProtKB-UniRule"/>
</dbReference>
<evidence type="ECO:0000256" key="1">
    <source>
        <dbReference type="ARBA" id="ARBA00004967"/>
    </source>
</evidence>
<keyword evidence="4 9" id="KW-0055">Arginine biosynthesis</keyword>
<dbReference type="InterPro" id="IPR014729">
    <property type="entry name" value="Rossmann-like_a/b/a_fold"/>
</dbReference>
<comment type="subcellular location">
    <subcellularLocation>
        <location evidence="9">Cytoplasm</location>
    </subcellularLocation>
</comment>
<dbReference type="PROSITE" id="PS00564">
    <property type="entry name" value="ARGININOSUCCIN_SYN_1"/>
    <property type="match status" value="1"/>
</dbReference>
<feature type="binding site" evidence="9">
    <location>
        <position position="88"/>
    </location>
    <ligand>
        <name>L-citrulline</name>
        <dbReference type="ChEBI" id="CHEBI:57743"/>
    </ligand>
</feature>
<gene>
    <name evidence="9 13" type="primary">argG</name>
    <name evidence="13" type="ORF">SMSP2_00396</name>
</gene>
<feature type="binding site" evidence="9">
    <location>
        <position position="118"/>
    </location>
    <ligand>
        <name>ATP</name>
        <dbReference type="ChEBI" id="CHEBI:30616"/>
    </ligand>
</feature>
<dbReference type="HAMAP" id="MF_00005">
    <property type="entry name" value="Arg_succ_synth_type1"/>
    <property type="match status" value="1"/>
</dbReference>
<dbReference type="AlphaFoldDB" id="A0A1Q2MBZ2"/>
<name>A0A1Q2MBZ2_9BACT</name>
<feature type="domain" description="Arginosuccinate synthase-like N-terminal" evidence="11">
    <location>
        <begin position="6"/>
        <end position="169"/>
    </location>
</feature>
<dbReference type="NCBIfam" id="TIGR00032">
    <property type="entry name" value="argG"/>
    <property type="match status" value="1"/>
</dbReference>